<feature type="coiled-coil region" evidence="1">
    <location>
        <begin position="11"/>
        <end position="78"/>
    </location>
</feature>
<evidence type="ECO:0000313" key="3">
    <source>
        <dbReference type="Proteomes" id="UP000007319"/>
    </source>
</evidence>
<dbReference type="KEGG" id="abs:AZOBR_p270193"/>
<gene>
    <name evidence="2" type="ORF">AZOBR_p270193</name>
</gene>
<geneLocation type="plasmid" evidence="2 3">
    <name>AZOBR_p2</name>
</geneLocation>
<dbReference type="EMBL" id="HE577329">
    <property type="protein sequence ID" value="CCD01997.1"/>
    <property type="molecule type" value="Genomic_DNA"/>
</dbReference>
<keyword evidence="2" id="KW-0614">Plasmid</keyword>
<name>A0A9P1JY36_9PROT</name>
<evidence type="ECO:0000256" key="1">
    <source>
        <dbReference type="SAM" id="Coils"/>
    </source>
</evidence>
<organism evidence="2 3">
    <name type="scientific">Azospirillum baldaniorum</name>
    <dbReference type="NCBI Taxonomy" id="1064539"/>
    <lineage>
        <taxon>Bacteria</taxon>
        <taxon>Pseudomonadati</taxon>
        <taxon>Pseudomonadota</taxon>
        <taxon>Alphaproteobacteria</taxon>
        <taxon>Rhodospirillales</taxon>
        <taxon>Azospirillaceae</taxon>
        <taxon>Azospirillum</taxon>
    </lineage>
</organism>
<keyword evidence="1" id="KW-0175">Coiled coil</keyword>
<dbReference type="AlphaFoldDB" id="A0A9P1JY36"/>
<sequence>MTIDFNDPEVKALLDQKILEANKAIEEKRNELLHENKSLKEKFKDIDLDEYVRLRQEAAEAQERLRQAEEEKLKKSGDFEAIKKRLQDDFQAQVKVKDERIATLYRNLEQKLVDAELTAAISAEKGIPQILLPLLKNRVKVTEVEGQFITEVIGEDGQRMYGQDGKPAGLGDLVKSFKANEIYGRCFESPMAGGSGSRTVSTGALDGIKNPWSKENWNVTEQFRLMKSNPEQASALKAQVNA</sequence>
<proteinExistence type="predicted"/>
<protein>
    <submittedName>
        <fullName evidence="2">Uncharacterized protein</fullName>
    </submittedName>
</protein>
<dbReference type="Proteomes" id="UP000007319">
    <property type="component" value="Plasmid AZOBR_p2"/>
</dbReference>
<reference evidence="2 3" key="1">
    <citation type="journal article" date="2011" name="PLoS Genet.">
        <title>Azospirillum genomes reveal transition of bacteria from aquatic to terrestrial environments.</title>
        <authorList>
            <person name="Wisniewski-Dye F."/>
            <person name="Borziak K."/>
            <person name="Khalsa-Moyers G."/>
            <person name="Alexandre G."/>
            <person name="Sukharnikov L.O."/>
            <person name="Wuichet K."/>
            <person name="Hurst G.B."/>
            <person name="McDonald W.H."/>
            <person name="Robertson J.S."/>
            <person name="Barbe V."/>
            <person name="Calteau A."/>
            <person name="Rouy Z."/>
            <person name="Mangenot S."/>
            <person name="Prigent-Combaret C."/>
            <person name="Normand P."/>
            <person name="Boyer M."/>
            <person name="Siguier P."/>
            <person name="Dessaux Y."/>
            <person name="Elmerich C."/>
            <person name="Condemine G."/>
            <person name="Krishnen G."/>
            <person name="Kennedy I."/>
            <person name="Paterson A.H."/>
            <person name="Gonzalez V."/>
            <person name="Mavingui P."/>
            <person name="Zhulin I.B."/>
        </authorList>
    </citation>
    <scope>NUCLEOTIDE SEQUENCE [LARGE SCALE GENOMIC DNA]</scope>
    <source>
        <strain evidence="2 3">Sp245</strain>
    </source>
</reference>
<dbReference type="RefSeq" id="WP_014242331.1">
    <property type="nucleotide sequence ID" value="NC_016618.1"/>
</dbReference>
<accession>A0A9P1JY36</accession>
<evidence type="ECO:0000313" key="2">
    <source>
        <dbReference type="EMBL" id="CCD01997.1"/>
    </source>
</evidence>
<keyword evidence="3" id="KW-1185">Reference proteome</keyword>